<dbReference type="Proteomes" id="UP001285636">
    <property type="component" value="Unassembled WGS sequence"/>
</dbReference>
<proteinExistence type="predicted"/>
<organism evidence="2 3">
    <name type="scientific">Alkalihalophilus pseudofirmus</name>
    <name type="common">Bacillus pseudofirmus</name>
    <dbReference type="NCBI Taxonomy" id="79885"/>
    <lineage>
        <taxon>Bacteria</taxon>
        <taxon>Bacillati</taxon>
        <taxon>Bacillota</taxon>
        <taxon>Bacilli</taxon>
        <taxon>Bacillales</taxon>
        <taxon>Bacillaceae</taxon>
        <taxon>Alkalihalophilus</taxon>
    </lineage>
</organism>
<sequence>MNKYWIRTSMVFLILSILAACGSDDTNLTLVTDEREDLVREFVTEYKETMVEAYNTGNFNELEPFLITNNSFYHSLRRYVSDSHSEGNTKELLDFQVHQVFEDPEGDLYVDATERVEVIEHGQANEVERDVRFELTKGGADSFRIVTIRHVKS</sequence>
<evidence type="ECO:0000259" key="1">
    <source>
        <dbReference type="Pfam" id="PF22819"/>
    </source>
</evidence>
<dbReference type="PROSITE" id="PS51257">
    <property type="entry name" value="PROKAR_LIPOPROTEIN"/>
    <property type="match status" value="1"/>
</dbReference>
<name>A0AAJ2NN46_ALKPS</name>
<reference evidence="2" key="1">
    <citation type="submission" date="2023-10" db="EMBL/GenBank/DDBJ databases">
        <title>Screening of Alkalihalophilus pseudofirmusBZ-TG-HK211 and Its Alleviation of Salt Stress on Rapeseed Growth.</title>
        <authorList>
            <person name="Zhao B."/>
            <person name="Guo T."/>
        </authorList>
    </citation>
    <scope>NUCLEOTIDE SEQUENCE</scope>
    <source>
        <strain evidence="2">BZ-TG-HK211</strain>
    </source>
</reference>
<dbReference type="RefSeq" id="WP_289234698.1">
    <property type="nucleotide sequence ID" value="NZ_CP117835.1"/>
</dbReference>
<accession>A0AAJ2NN46</accession>
<protein>
    <recommendedName>
        <fullName evidence="1">TcaA protein NTF2-like domain-containing protein</fullName>
    </recommendedName>
</protein>
<dbReference type="Pfam" id="PF22819">
    <property type="entry name" value="TcaA_5th"/>
    <property type="match status" value="1"/>
</dbReference>
<evidence type="ECO:0000313" key="3">
    <source>
        <dbReference type="Proteomes" id="UP001285636"/>
    </source>
</evidence>
<feature type="domain" description="TcaA protein NTF2-like" evidence="1">
    <location>
        <begin position="37"/>
        <end position="148"/>
    </location>
</feature>
<dbReference type="EMBL" id="JAWJAY010000001">
    <property type="protein sequence ID" value="MDV2885409.1"/>
    <property type="molecule type" value="Genomic_DNA"/>
</dbReference>
<dbReference type="AlphaFoldDB" id="A0AAJ2NN46"/>
<comment type="caution">
    <text evidence="2">The sequence shown here is derived from an EMBL/GenBank/DDBJ whole genome shotgun (WGS) entry which is preliminary data.</text>
</comment>
<evidence type="ECO:0000313" key="2">
    <source>
        <dbReference type="EMBL" id="MDV2885409.1"/>
    </source>
</evidence>
<dbReference type="InterPro" id="IPR054528">
    <property type="entry name" value="TcaA_5th"/>
</dbReference>
<gene>
    <name evidence="2" type="ORF">RYX45_09445</name>
</gene>